<gene>
    <name evidence="2" type="ORF">OLC1_LOCUS19222</name>
</gene>
<dbReference type="InterPro" id="IPR017451">
    <property type="entry name" value="F-box-assoc_interact_dom"/>
</dbReference>
<dbReference type="InterPro" id="IPR036047">
    <property type="entry name" value="F-box-like_dom_sf"/>
</dbReference>
<reference evidence="2" key="1">
    <citation type="submission" date="2023-03" db="EMBL/GenBank/DDBJ databases">
        <authorList>
            <person name="Julca I."/>
        </authorList>
    </citation>
    <scope>NUCLEOTIDE SEQUENCE</scope>
</reference>
<dbReference type="InterPro" id="IPR013187">
    <property type="entry name" value="F-box-assoc_dom_typ3"/>
</dbReference>
<dbReference type="NCBIfam" id="TIGR01640">
    <property type="entry name" value="F_box_assoc_1"/>
    <property type="match status" value="1"/>
</dbReference>
<organism evidence="2 3">
    <name type="scientific">Oldenlandia corymbosa var. corymbosa</name>
    <dbReference type="NCBI Taxonomy" id="529605"/>
    <lineage>
        <taxon>Eukaryota</taxon>
        <taxon>Viridiplantae</taxon>
        <taxon>Streptophyta</taxon>
        <taxon>Embryophyta</taxon>
        <taxon>Tracheophyta</taxon>
        <taxon>Spermatophyta</taxon>
        <taxon>Magnoliopsida</taxon>
        <taxon>eudicotyledons</taxon>
        <taxon>Gunneridae</taxon>
        <taxon>Pentapetalae</taxon>
        <taxon>asterids</taxon>
        <taxon>lamiids</taxon>
        <taxon>Gentianales</taxon>
        <taxon>Rubiaceae</taxon>
        <taxon>Rubioideae</taxon>
        <taxon>Spermacoceae</taxon>
        <taxon>Hedyotis-Oldenlandia complex</taxon>
        <taxon>Oldenlandia</taxon>
    </lineage>
</organism>
<sequence length="388" mass="44294">MERSCSDSPVLHMEVAHPIPLSDSWEIPAELIWEILKWVPIKCLMRFKSVCKLWLSIILDPAFARAHLRGYEGLLFIGPSRSAPKHSFFHVNLDNNPTELRLHLTRDHGDKKMDRTNVVNGLVCFFNGSSSCLFNIATREITLLPPSTAELRTRGYYLGFDPVNRLYKLLRIQIKARKLGCEILSIGLDASWRPVDGPPKNIIEDKSVCYNGVLYWMETNLNKEPHYRVAFDLGREKFQILPSPPGEERRPFSVGRFGPSLTLMSWVGDYTVRGWNWEGFISRCCNDGIGRDSGWVWANEREFKISFSREYVPCLRGLLPNGKALITDVRAGKSTPGPFYLFDPPKGEFETIQVHGTTESASVLFKNEADIFYYKENIISLKSLISSR</sequence>
<dbReference type="CDD" id="cd22157">
    <property type="entry name" value="F-box_AtFBW1-like"/>
    <property type="match status" value="1"/>
</dbReference>
<keyword evidence="3" id="KW-1185">Reference proteome</keyword>
<evidence type="ECO:0000313" key="2">
    <source>
        <dbReference type="EMBL" id="CAI9111940.1"/>
    </source>
</evidence>
<dbReference type="EMBL" id="OX459124">
    <property type="protein sequence ID" value="CAI9111940.1"/>
    <property type="molecule type" value="Genomic_DNA"/>
</dbReference>
<dbReference type="SUPFAM" id="SSF81383">
    <property type="entry name" value="F-box domain"/>
    <property type="match status" value="1"/>
</dbReference>
<evidence type="ECO:0000313" key="3">
    <source>
        <dbReference type="Proteomes" id="UP001161247"/>
    </source>
</evidence>
<dbReference type="PANTHER" id="PTHR31111:SF138">
    <property type="entry name" value="F-BOX ASSOCIATED DOMAIN-CONTAINING PROTEIN"/>
    <property type="match status" value="1"/>
</dbReference>
<dbReference type="AlphaFoldDB" id="A0AAV1DYM9"/>
<dbReference type="SMART" id="SM00256">
    <property type="entry name" value="FBOX"/>
    <property type="match status" value="1"/>
</dbReference>
<evidence type="ECO:0000259" key="1">
    <source>
        <dbReference type="SMART" id="SM00256"/>
    </source>
</evidence>
<feature type="domain" description="F-box" evidence="1">
    <location>
        <begin position="27"/>
        <end position="67"/>
    </location>
</feature>
<dbReference type="Gene3D" id="1.20.1280.50">
    <property type="match status" value="1"/>
</dbReference>
<accession>A0AAV1DYM9</accession>
<dbReference type="Pfam" id="PF08268">
    <property type="entry name" value="FBA_3"/>
    <property type="match status" value="1"/>
</dbReference>
<dbReference type="Proteomes" id="UP001161247">
    <property type="component" value="Chromosome 7"/>
</dbReference>
<dbReference type="Pfam" id="PF00646">
    <property type="entry name" value="F-box"/>
    <property type="match status" value="1"/>
</dbReference>
<name>A0AAV1DYM9_OLDCO</name>
<dbReference type="InterPro" id="IPR001810">
    <property type="entry name" value="F-box_dom"/>
</dbReference>
<dbReference type="PANTHER" id="PTHR31111">
    <property type="entry name" value="BNAA05G37150D PROTEIN-RELATED"/>
    <property type="match status" value="1"/>
</dbReference>
<proteinExistence type="predicted"/>
<protein>
    <submittedName>
        <fullName evidence="2">OLC1v1012290C1</fullName>
    </submittedName>
</protein>